<dbReference type="PANTHER" id="PTHR14324:SF3">
    <property type="entry name" value="CONDENSIN-2 COMPLEX SUBUNIT H2"/>
    <property type="match status" value="1"/>
</dbReference>
<feature type="region of interest" description="Disordered" evidence="4">
    <location>
        <begin position="105"/>
        <end position="140"/>
    </location>
</feature>
<proteinExistence type="inferred from homology"/>
<evidence type="ECO:0000256" key="2">
    <source>
        <dbReference type="ARBA" id="ARBA00007844"/>
    </source>
</evidence>
<dbReference type="GO" id="GO:0003682">
    <property type="term" value="F:chromatin binding"/>
    <property type="evidence" value="ECO:0007669"/>
    <property type="project" value="TreeGrafter"/>
</dbReference>
<evidence type="ECO:0000256" key="4">
    <source>
        <dbReference type="SAM" id="MobiDB-lite"/>
    </source>
</evidence>
<feature type="compositionally biased region" description="Acidic residues" evidence="4">
    <location>
        <begin position="634"/>
        <end position="644"/>
    </location>
</feature>
<feature type="region of interest" description="Disordered" evidence="4">
    <location>
        <begin position="613"/>
        <end position="650"/>
    </location>
</feature>
<dbReference type="GO" id="GO:0010032">
    <property type="term" value="P:meiotic chromosome condensation"/>
    <property type="evidence" value="ECO:0007669"/>
    <property type="project" value="TreeGrafter"/>
</dbReference>
<dbReference type="InterPro" id="IPR031739">
    <property type="entry name" value="Ncaph2"/>
</dbReference>
<feature type="compositionally biased region" description="Acidic residues" evidence="4">
    <location>
        <begin position="490"/>
        <end position="510"/>
    </location>
</feature>
<dbReference type="GO" id="GO:0000796">
    <property type="term" value="C:condensin complex"/>
    <property type="evidence" value="ECO:0007669"/>
    <property type="project" value="TreeGrafter"/>
</dbReference>
<comment type="similarity">
    <text evidence="2">Belongs to the CND2 H2 (condensin-2 subunit 2) family.</text>
</comment>
<dbReference type="Pfam" id="PF16858">
    <property type="entry name" value="CNDH2_C"/>
    <property type="match status" value="1"/>
</dbReference>
<gene>
    <name evidence="7" type="ORF">Poli38472_013755</name>
</gene>
<evidence type="ECO:0000313" key="8">
    <source>
        <dbReference type="Proteomes" id="UP000794436"/>
    </source>
</evidence>
<comment type="caution">
    <text evidence="7">The sequence shown here is derived from an EMBL/GenBank/DDBJ whole genome shotgun (WGS) entry which is preliminary data.</text>
</comment>
<evidence type="ECO:0000259" key="6">
    <source>
        <dbReference type="Pfam" id="PF16858"/>
    </source>
</evidence>
<dbReference type="InterPro" id="IPR009378">
    <property type="entry name" value="H2_N"/>
</dbReference>
<accession>A0A8K1FJ03</accession>
<comment type="subcellular location">
    <subcellularLocation>
        <location evidence="1">Nucleus</location>
    </subcellularLocation>
</comment>
<evidence type="ECO:0000259" key="5">
    <source>
        <dbReference type="Pfam" id="PF06278"/>
    </source>
</evidence>
<feature type="domain" description="Condensin II complex subunit H2 N-terminal" evidence="5">
    <location>
        <begin position="6"/>
        <end position="119"/>
    </location>
</feature>
<feature type="region of interest" description="Disordered" evidence="4">
    <location>
        <begin position="160"/>
        <end position="179"/>
    </location>
</feature>
<reference evidence="7" key="1">
    <citation type="submission" date="2019-03" db="EMBL/GenBank/DDBJ databases">
        <title>Long read genome sequence of the mycoparasitic Pythium oligandrum ATCC 38472 isolated from sugarbeet rhizosphere.</title>
        <authorList>
            <person name="Gaulin E."/>
        </authorList>
    </citation>
    <scope>NUCLEOTIDE SEQUENCE</scope>
    <source>
        <strain evidence="7">ATCC 38472_TT</strain>
    </source>
</reference>
<dbReference type="InterPro" id="IPR031737">
    <property type="entry name" value="CNDH2_C"/>
</dbReference>
<feature type="compositionally biased region" description="Basic residues" evidence="4">
    <location>
        <begin position="619"/>
        <end position="629"/>
    </location>
</feature>
<feature type="compositionally biased region" description="Acidic residues" evidence="4">
    <location>
        <begin position="120"/>
        <end position="135"/>
    </location>
</feature>
<keyword evidence="8" id="KW-1185">Reference proteome</keyword>
<dbReference type="GO" id="GO:0051306">
    <property type="term" value="P:mitotic sister chromatid separation"/>
    <property type="evidence" value="ECO:0007669"/>
    <property type="project" value="TreeGrafter"/>
</dbReference>
<feature type="region of interest" description="Disordered" evidence="4">
    <location>
        <begin position="489"/>
        <end position="525"/>
    </location>
</feature>
<dbReference type="Proteomes" id="UP000794436">
    <property type="component" value="Unassembled WGS sequence"/>
</dbReference>
<feature type="region of interest" description="Disordered" evidence="4">
    <location>
        <begin position="277"/>
        <end position="338"/>
    </location>
</feature>
<evidence type="ECO:0008006" key="9">
    <source>
        <dbReference type="Google" id="ProtNLM"/>
    </source>
</evidence>
<protein>
    <recommendedName>
        <fullName evidence="9">Condensin-2 complex subunit H2</fullName>
    </recommendedName>
</protein>
<dbReference type="Pfam" id="PF06278">
    <property type="entry name" value="CNDH2_N"/>
    <property type="match status" value="1"/>
</dbReference>
<evidence type="ECO:0000256" key="3">
    <source>
        <dbReference type="ARBA" id="ARBA00023242"/>
    </source>
</evidence>
<dbReference type="GO" id="GO:0005634">
    <property type="term" value="C:nucleus"/>
    <property type="evidence" value="ECO:0007669"/>
    <property type="project" value="UniProtKB-SubCell"/>
</dbReference>
<organism evidence="7 8">
    <name type="scientific">Pythium oligandrum</name>
    <name type="common">Mycoparasitic fungus</name>
    <dbReference type="NCBI Taxonomy" id="41045"/>
    <lineage>
        <taxon>Eukaryota</taxon>
        <taxon>Sar</taxon>
        <taxon>Stramenopiles</taxon>
        <taxon>Oomycota</taxon>
        <taxon>Peronosporomycetes</taxon>
        <taxon>Pythiales</taxon>
        <taxon>Pythiaceae</taxon>
        <taxon>Pythium</taxon>
    </lineage>
</organism>
<dbReference type="PANTHER" id="PTHR14324">
    <property type="entry name" value="CONDENSIN-2 COMPLEX SUBUNIT H2"/>
    <property type="match status" value="1"/>
</dbReference>
<name>A0A8K1FJ03_PYTOL</name>
<dbReference type="OrthoDB" id="10038475at2759"/>
<feature type="domain" description="Condensin-2 complex subunit H2 C-terminal" evidence="6">
    <location>
        <begin position="553"/>
        <end position="705"/>
    </location>
</feature>
<sequence>MSSESSRFQHLLQPIRDLSKNWNIDLAQELEEYLDELENLTIAFDANEGPSAVVAKKSVASQVQLMNFAEAALLIQGTSMIYSRKVEYLYALVFQTLAHLSKQQEDTHANLQRQRRGENPEDDGDNANGGDDQDNSDSHLDILANPLPIYEDVDEARNITLKRPSSSVRNAGQSRPDALKTKNSIQASIALMGSLVPDERDHGETFKLLSCHLHPSGVLMLDEASRKYLKDEVTYAGASKRMPPTPAAPRTSLIFDEPWALDDNRTSLDHGTKLDFDGVASDDDGGDDGHYDFDDPADGGDVDPFLAPPEEVRATTTTRTRRKTTAPDAKDPWAPLDPYDASKSTVRPFRKGRSYPVRGAAAKKLLARKNKKLEEDGVDGVDDPAFKERFLLGANRPQWSTWVWNELDERALEQKFKKKYCKAPCLMTSCDALWRLETKWKGLMRRSTASTTQSAQAILLQEQTEEEQEEMHAMTLESGLINDAYVMDPVTDDVNNDDHGGDDDDYDDVDDHAVDFGGDEDAWDSAPHRASMSLLDGATSRSNDAHDSEKGLSYEEICRQHLEEFMKGTEKYMRETDLTRQVNEWQDKLDPILKEQNSHPLFDIHHYGREILGHLESKKPKRKAPKRRKRPDDERSDEEQDGDETAPIPFGEIVSGLNQFEVCRMFLASLQLANNGNVHLVHGNTAAEQEAVPFEMQLLTTDDVYNSLQGAT</sequence>
<evidence type="ECO:0000256" key="1">
    <source>
        <dbReference type="ARBA" id="ARBA00004123"/>
    </source>
</evidence>
<keyword evidence="3" id="KW-0539">Nucleus</keyword>
<evidence type="ECO:0000313" key="7">
    <source>
        <dbReference type="EMBL" id="TMW61292.1"/>
    </source>
</evidence>
<dbReference type="EMBL" id="SPLM01000077">
    <property type="protein sequence ID" value="TMW61292.1"/>
    <property type="molecule type" value="Genomic_DNA"/>
</dbReference>
<dbReference type="AlphaFoldDB" id="A0A8K1FJ03"/>
<feature type="compositionally biased region" description="Polar residues" evidence="4">
    <location>
        <begin position="163"/>
        <end position="173"/>
    </location>
</feature>